<dbReference type="Gene3D" id="3.40.50.720">
    <property type="entry name" value="NAD(P)-binding Rossmann-like Domain"/>
    <property type="match status" value="1"/>
</dbReference>
<proteinExistence type="predicted"/>
<dbReference type="InterPro" id="IPR003781">
    <property type="entry name" value="CoA-bd"/>
</dbReference>
<dbReference type="RefSeq" id="WP_197047361.1">
    <property type="nucleotide sequence ID" value="NZ_LR734863.1"/>
</dbReference>
<comment type="caution">
    <text evidence="2">The sequence shown here is derived from an EMBL/GenBank/DDBJ whole genome shotgun (WGS) entry which is preliminary data.</text>
</comment>
<keyword evidence="3" id="KW-1185">Reference proteome</keyword>
<evidence type="ECO:0000259" key="1">
    <source>
        <dbReference type="SMART" id="SM00881"/>
    </source>
</evidence>
<dbReference type="Proteomes" id="UP000184550">
    <property type="component" value="Unassembled WGS sequence"/>
</dbReference>
<evidence type="ECO:0000313" key="2">
    <source>
        <dbReference type="EMBL" id="VXD16094.1"/>
    </source>
</evidence>
<accession>A0A7Z9BN45</accession>
<gene>
    <name evidence="2" type="ORF">PL8927_520023</name>
</gene>
<sequence length="143" mass="16183">MSIDLNQDDTAMREVLTQGRVIALVGYSNKPDRASYQVGQFLRRVGYRVYPVNPAFTEIDGQICYPNLREVPEPIDIVNVFRRSEFLGEIVEEAIAVQTKTVWAQTGIFDQQAAQTALKAGLNIAMNCCIKIEYYRLNISIHP</sequence>
<dbReference type="Pfam" id="PF13380">
    <property type="entry name" value="CoA_binding_2"/>
    <property type="match status" value="1"/>
</dbReference>
<reference evidence="2" key="1">
    <citation type="submission" date="2019-10" db="EMBL/GenBank/DDBJ databases">
        <authorList>
            <consortium name="Genoscope - CEA"/>
            <person name="William W."/>
        </authorList>
    </citation>
    <scope>NUCLEOTIDE SEQUENCE [LARGE SCALE GENOMIC DNA]</scope>
    <source>
        <strain evidence="2">BBR_PRJEB10992</strain>
    </source>
</reference>
<dbReference type="EMBL" id="CZCU02000127">
    <property type="protein sequence ID" value="VXD16094.1"/>
    <property type="molecule type" value="Genomic_DNA"/>
</dbReference>
<name>A0A7Z9BN45_9CYAN</name>
<dbReference type="AlphaFoldDB" id="A0A7Z9BN45"/>
<dbReference type="PANTHER" id="PTHR33303">
    <property type="entry name" value="CYTOPLASMIC PROTEIN-RELATED"/>
    <property type="match status" value="1"/>
</dbReference>
<protein>
    <recommendedName>
        <fullName evidence="1">CoA-binding domain-containing protein</fullName>
    </recommendedName>
</protein>
<dbReference type="SUPFAM" id="SSF51735">
    <property type="entry name" value="NAD(P)-binding Rossmann-fold domains"/>
    <property type="match status" value="1"/>
</dbReference>
<dbReference type="PANTHER" id="PTHR33303:SF2">
    <property type="entry name" value="COA-BINDING DOMAIN-CONTAINING PROTEIN"/>
    <property type="match status" value="1"/>
</dbReference>
<dbReference type="SMART" id="SM00881">
    <property type="entry name" value="CoA_binding"/>
    <property type="match status" value="1"/>
</dbReference>
<feature type="domain" description="CoA-binding" evidence="1">
    <location>
        <begin position="15"/>
        <end position="109"/>
    </location>
</feature>
<dbReference type="InterPro" id="IPR036291">
    <property type="entry name" value="NAD(P)-bd_dom_sf"/>
</dbReference>
<organism evidence="2 3">
    <name type="scientific">Planktothrix serta PCC 8927</name>
    <dbReference type="NCBI Taxonomy" id="671068"/>
    <lineage>
        <taxon>Bacteria</taxon>
        <taxon>Bacillati</taxon>
        <taxon>Cyanobacteriota</taxon>
        <taxon>Cyanophyceae</taxon>
        <taxon>Oscillatoriophycideae</taxon>
        <taxon>Oscillatoriales</taxon>
        <taxon>Microcoleaceae</taxon>
        <taxon>Planktothrix</taxon>
    </lineage>
</organism>
<evidence type="ECO:0000313" key="3">
    <source>
        <dbReference type="Proteomes" id="UP000184550"/>
    </source>
</evidence>